<dbReference type="Proteomes" id="UP000315364">
    <property type="component" value="Chromosome"/>
</dbReference>
<feature type="domain" description="PAC" evidence="2">
    <location>
        <begin position="224"/>
        <end position="277"/>
    </location>
</feature>
<dbReference type="InterPro" id="IPR000160">
    <property type="entry name" value="GGDEF_dom"/>
</dbReference>
<dbReference type="OrthoDB" id="9814202at2"/>
<feature type="domain" description="GGDEF" evidence="3">
    <location>
        <begin position="440"/>
        <end position="573"/>
    </location>
</feature>
<dbReference type="GO" id="GO:0003824">
    <property type="term" value="F:catalytic activity"/>
    <property type="evidence" value="ECO:0007669"/>
    <property type="project" value="UniProtKB-ARBA"/>
</dbReference>
<keyword evidence="5" id="KW-1185">Reference proteome</keyword>
<dbReference type="PROSITE" id="PS50112">
    <property type="entry name" value="PAS"/>
    <property type="match status" value="3"/>
</dbReference>
<protein>
    <submittedName>
        <fullName evidence="4">PAS domain S-box protein</fullName>
    </submittedName>
</protein>
<dbReference type="Pfam" id="PF08447">
    <property type="entry name" value="PAS_3"/>
    <property type="match status" value="2"/>
</dbReference>
<feature type="domain" description="PAS" evidence="1">
    <location>
        <begin position="278"/>
        <end position="323"/>
    </location>
</feature>
<evidence type="ECO:0000313" key="5">
    <source>
        <dbReference type="Proteomes" id="UP000315364"/>
    </source>
</evidence>
<evidence type="ECO:0000259" key="1">
    <source>
        <dbReference type="PROSITE" id="PS50112"/>
    </source>
</evidence>
<sequence length="574" mass="62835">MSAHKPSTVAPTILRFERIGSMLARIVDNAAVGMVVSEMDGRMVYANRAFVDLLGHRVDETADDTILDLIHDDDSAAARQRLSLLMRGEAGEYRGEHRFRHADGGPLWVMLAASVLHSDATGQPLYLITQVTSIELQKRAEEALAHSESRWNFALESARQGVWDHDIRTDTMFYSRMWRVMRGIPPDEDVDGDQQKWLERIHPDDLQHVLDNVDRQDQGDASFDALEYRERTRDGSYVWILSRGKPVEWDENGKAVRTLGTDTDITRLKTIELELAAEKERLRVTLDSIADGMISTDENGHVVFMNPAAELLTGYASADAVGREVRAIFRLRDGVTGEVQECPVAICLATDEAAHLDDDMILVGKAGSERDIRCTAAPVRTPSGKLTGAVLVFQDVTQSRAMQRELAHSASHDDLTGLPNRAAFERALNSAIASAQDGSRRHCLLYIDLDRFKPVNDNAGHAAGDALLKQVAQTIRGSCRSHDVAARIGGDEFAVLLSDCPPEGGQRIGDKIVRAIGALAFTWAGRTYRIGASVGIATITEHPASPLGFMGEADAACYAAKARGRGMAVAFGDL</sequence>
<accession>A0A5B8LYV6</accession>
<organism evidence="4 5">
    <name type="scientific">Devosia ginsengisoli</name>
    <dbReference type="NCBI Taxonomy" id="400770"/>
    <lineage>
        <taxon>Bacteria</taxon>
        <taxon>Pseudomonadati</taxon>
        <taxon>Pseudomonadota</taxon>
        <taxon>Alphaproteobacteria</taxon>
        <taxon>Hyphomicrobiales</taxon>
        <taxon>Devosiaceae</taxon>
        <taxon>Devosia</taxon>
    </lineage>
</organism>
<dbReference type="EMBL" id="CP042304">
    <property type="protein sequence ID" value="QDZ13011.1"/>
    <property type="molecule type" value="Genomic_DNA"/>
</dbReference>
<dbReference type="SUPFAM" id="SSF55785">
    <property type="entry name" value="PYP-like sensor domain (PAS domain)"/>
    <property type="match status" value="3"/>
</dbReference>
<dbReference type="CDD" id="cd01949">
    <property type="entry name" value="GGDEF"/>
    <property type="match status" value="1"/>
</dbReference>
<feature type="domain" description="PAC" evidence="2">
    <location>
        <begin position="93"/>
        <end position="146"/>
    </location>
</feature>
<dbReference type="Gene3D" id="3.30.450.20">
    <property type="entry name" value="PAS domain"/>
    <property type="match status" value="3"/>
</dbReference>
<dbReference type="CDD" id="cd00130">
    <property type="entry name" value="PAS"/>
    <property type="match status" value="3"/>
</dbReference>
<evidence type="ECO:0000259" key="2">
    <source>
        <dbReference type="PROSITE" id="PS50113"/>
    </source>
</evidence>
<dbReference type="KEGG" id="dea:FPZ08_21090"/>
<dbReference type="PANTHER" id="PTHR44757:SF4">
    <property type="entry name" value="DIGUANYLATE CYCLASE DGCE-RELATED"/>
    <property type="match status" value="1"/>
</dbReference>
<proteinExistence type="predicted"/>
<dbReference type="SUPFAM" id="SSF55073">
    <property type="entry name" value="Nucleotide cyclase"/>
    <property type="match status" value="1"/>
</dbReference>
<dbReference type="InterPro" id="IPR001610">
    <property type="entry name" value="PAC"/>
</dbReference>
<name>A0A5B8LYV6_9HYPH</name>
<dbReference type="PROSITE" id="PS50887">
    <property type="entry name" value="GGDEF"/>
    <property type="match status" value="1"/>
</dbReference>
<dbReference type="PANTHER" id="PTHR44757">
    <property type="entry name" value="DIGUANYLATE CYCLASE DGCP"/>
    <property type="match status" value="1"/>
</dbReference>
<dbReference type="PROSITE" id="PS50113">
    <property type="entry name" value="PAC"/>
    <property type="match status" value="3"/>
</dbReference>
<dbReference type="InterPro" id="IPR013655">
    <property type="entry name" value="PAS_fold_3"/>
</dbReference>
<dbReference type="InterPro" id="IPR029787">
    <property type="entry name" value="Nucleotide_cyclase"/>
</dbReference>
<dbReference type="InterPro" id="IPR035965">
    <property type="entry name" value="PAS-like_dom_sf"/>
</dbReference>
<dbReference type="SMART" id="SM00267">
    <property type="entry name" value="GGDEF"/>
    <property type="match status" value="1"/>
</dbReference>
<dbReference type="NCBIfam" id="TIGR00229">
    <property type="entry name" value="sensory_box"/>
    <property type="match status" value="3"/>
</dbReference>
<dbReference type="FunFam" id="3.30.70.270:FF:000001">
    <property type="entry name" value="Diguanylate cyclase domain protein"/>
    <property type="match status" value="1"/>
</dbReference>
<gene>
    <name evidence="4" type="ORF">FPZ08_21090</name>
</gene>
<feature type="domain" description="PAS" evidence="1">
    <location>
        <begin position="147"/>
        <end position="220"/>
    </location>
</feature>
<reference evidence="4 5" key="1">
    <citation type="submission" date="2019-07" db="EMBL/GenBank/DDBJ databases">
        <title>Full genome sequence of Devosia sp. Gsoil 520.</title>
        <authorList>
            <person name="Im W.-T."/>
        </authorList>
    </citation>
    <scope>NUCLEOTIDE SEQUENCE [LARGE SCALE GENOMIC DNA]</scope>
    <source>
        <strain evidence="4 5">Gsoil 520</strain>
    </source>
</reference>
<dbReference type="SMART" id="SM00086">
    <property type="entry name" value="PAC"/>
    <property type="match status" value="3"/>
</dbReference>
<dbReference type="Pfam" id="PF13426">
    <property type="entry name" value="PAS_9"/>
    <property type="match status" value="1"/>
</dbReference>
<dbReference type="InterPro" id="IPR000014">
    <property type="entry name" value="PAS"/>
</dbReference>
<dbReference type="InterPro" id="IPR043128">
    <property type="entry name" value="Rev_trsase/Diguanyl_cyclase"/>
</dbReference>
<dbReference type="AlphaFoldDB" id="A0A5B8LYV6"/>
<dbReference type="InterPro" id="IPR052155">
    <property type="entry name" value="Biofilm_reg_signaling"/>
</dbReference>
<evidence type="ECO:0000259" key="3">
    <source>
        <dbReference type="PROSITE" id="PS50887"/>
    </source>
</evidence>
<dbReference type="NCBIfam" id="TIGR00254">
    <property type="entry name" value="GGDEF"/>
    <property type="match status" value="1"/>
</dbReference>
<feature type="domain" description="PAS" evidence="1">
    <location>
        <begin position="19"/>
        <end position="89"/>
    </location>
</feature>
<evidence type="ECO:0000313" key="4">
    <source>
        <dbReference type="EMBL" id="QDZ13011.1"/>
    </source>
</evidence>
<feature type="domain" description="PAC" evidence="2">
    <location>
        <begin position="356"/>
        <end position="408"/>
    </location>
</feature>
<dbReference type="Pfam" id="PF00990">
    <property type="entry name" value="GGDEF"/>
    <property type="match status" value="1"/>
</dbReference>
<dbReference type="Gene3D" id="3.30.70.270">
    <property type="match status" value="1"/>
</dbReference>
<dbReference type="InterPro" id="IPR000700">
    <property type="entry name" value="PAS-assoc_C"/>
</dbReference>
<dbReference type="SMART" id="SM00091">
    <property type="entry name" value="PAS"/>
    <property type="match status" value="3"/>
</dbReference>
<dbReference type="RefSeq" id="WP_146292596.1">
    <property type="nucleotide sequence ID" value="NZ_CP042304.1"/>
</dbReference>
<dbReference type="Gene3D" id="2.10.70.100">
    <property type="match status" value="1"/>
</dbReference>